<dbReference type="InterPro" id="IPR036515">
    <property type="entry name" value="Transposase_17_sf"/>
</dbReference>
<dbReference type="EMBL" id="MFCR01000003">
    <property type="protein sequence ID" value="OGE19428.1"/>
    <property type="molecule type" value="Genomic_DNA"/>
</dbReference>
<evidence type="ECO:0000313" key="3">
    <source>
        <dbReference type="Proteomes" id="UP000176336"/>
    </source>
</evidence>
<dbReference type="InterPro" id="IPR002686">
    <property type="entry name" value="Transposase_17"/>
</dbReference>
<reference evidence="2 3" key="1">
    <citation type="journal article" date="2016" name="Nat. Commun.">
        <title>Thousands of microbial genomes shed light on interconnected biogeochemical processes in an aquifer system.</title>
        <authorList>
            <person name="Anantharaman K."/>
            <person name="Brown C.T."/>
            <person name="Hug L.A."/>
            <person name="Sharon I."/>
            <person name="Castelle C.J."/>
            <person name="Probst A.J."/>
            <person name="Thomas B.C."/>
            <person name="Singh A."/>
            <person name="Wilkins M.J."/>
            <person name="Karaoz U."/>
            <person name="Brodie E.L."/>
            <person name="Williams K.H."/>
            <person name="Hubbard S.S."/>
            <person name="Banfield J.F."/>
        </authorList>
    </citation>
    <scope>NUCLEOTIDE SEQUENCE [LARGE SCALE GENOMIC DNA]</scope>
</reference>
<proteinExistence type="predicted"/>
<evidence type="ECO:0000313" key="2">
    <source>
        <dbReference type="EMBL" id="OGE19428.1"/>
    </source>
</evidence>
<dbReference type="SUPFAM" id="SSF143422">
    <property type="entry name" value="Transposase IS200-like"/>
    <property type="match status" value="1"/>
</dbReference>
<organism evidence="2 3">
    <name type="scientific">Candidatus Daviesbacteria bacterium RIFCSPHIGHO2_01_FULL_41_23</name>
    <dbReference type="NCBI Taxonomy" id="1797764"/>
    <lineage>
        <taxon>Bacteria</taxon>
        <taxon>Candidatus Daviesiibacteriota</taxon>
    </lineage>
</organism>
<dbReference type="AlphaFoldDB" id="A0A1F5ISS2"/>
<dbReference type="GO" id="GO:0003677">
    <property type="term" value="F:DNA binding"/>
    <property type="evidence" value="ECO:0007669"/>
    <property type="project" value="InterPro"/>
</dbReference>
<accession>A0A1F5ISS2</accession>
<gene>
    <name evidence="2" type="ORF">A2871_01075</name>
</gene>
<dbReference type="GO" id="GO:0004803">
    <property type="term" value="F:transposase activity"/>
    <property type="evidence" value="ECO:0007669"/>
    <property type="project" value="InterPro"/>
</dbReference>
<evidence type="ECO:0000259" key="1">
    <source>
        <dbReference type="SMART" id="SM01321"/>
    </source>
</evidence>
<dbReference type="GO" id="GO:0006313">
    <property type="term" value="P:DNA transposition"/>
    <property type="evidence" value="ECO:0007669"/>
    <property type="project" value="InterPro"/>
</dbReference>
<protein>
    <recommendedName>
        <fullName evidence="1">Transposase IS200-like domain-containing protein</fullName>
    </recommendedName>
</protein>
<dbReference type="Pfam" id="PF01797">
    <property type="entry name" value="Y1_Tnp"/>
    <property type="match status" value="1"/>
</dbReference>
<dbReference type="PANTHER" id="PTHR34322:SF2">
    <property type="entry name" value="TRANSPOSASE IS200-LIKE DOMAIN-CONTAINING PROTEIN"/>
    <property type="match status" value="1"/>
</dbReference>
<feature type="domain" description="Transposase IS200-like" evidence="1">
    <location>
        <begin position="7"/>
        <end position="145"/>
    </location>
</feature>
<dbReference type="PANTHER" id="PTHR34322">
    <property type="entry name" value="TRANSPOSASE, Y1_TNP DOMAIN-CONTAINING"/>
    <property type="match status" value="1"/>
</dbReference>
<dbReference type="SMART" id="SM01321">
    <property type="entry name" value="Y1_Tnp"/>
    <property type="match status" value="1"/>
</dbReference>
<dbReference type="Proteomes" id="UP000176336">
    <property type="component" value="Unassembled WGS sequence"/>
</dbReference>
<comment type="caution">
    <text evidence="2">The sequence shown here is derived from an EMBL/GenBank/DDBJ whole genome shotgun (WGS) entry which is preliminary data.</text>
</comment>
<sequence length="215" mass="25709">MVNPPFANGCFYHIYNRGVEKRKIFMDKWDHLRFLETLDFYRKAPTPMKLSDFRRGVVKFKKIENQTELVRIYCFCLMPNHFHLLIQQLADGGISEFLRRVADSYTRYFNTKYKRVGSLFQGRFKAKLIETDEYLLQVSKYIHRNTFPLPMWEGRVYPYSSYPYYLSGEQHTFCDTNFISSYFSKSNPNLTYQSFVEEAEFDDPILFGLLIDSDE</sequence>
<dbReference type="Gene3D" id="3.30.70.1290">
    <property type="entry name" value="Transposase IS200-like"/>
    <property type="match status" value="1"/>
</dbReference>
<name>A0A1F5ISS2_9BACT</name>